<dbReference type="InterPro" id="IPR003593">
    <property type="entry name" value="AAA+_ATPase"/>
</dbReference>
<protein>
    <submittedName>
        <fullName evidence="4">AAA family ATPase</fullName>
    </submittedName>
</protein>
<dbReference type="SUPFAM" id="SSF140990">
    <property type="entry name" value="FtsH protease domain-like"/>
    <property type="match status" value="1"/>
</dbReference>
<evidence type="ECO:0000313" key="5">
    <source>
        <dbReference type="Proteomes" id="UP001201985"/>
    </source>
</evidence>
<dbReference type="CDD" id="cd19481">
    <property type="entry name" value="RecA-like_protease"/>
    <property type="match status" value="1"/>
</dbReference>
<dbReference type="Gene3D" id="3.40.50.300">
    <property type="entry name" value="P-loop containing nucleotide triphosphate hydrolases"/>
    <property type="match status" value="1"/>
</dbReference>
<dbReference type="InterPro" id="IPR003959">
    <property type="entry name" value="ATPase_AAA_core"/>
</dbReference>
<name>A0ABS9W8N4_9PROT</name>
<gene>
    <name evidence="4" type="ORF">MON41_18365</name>
</gene>
<dbReference type="InterPro" id="IPR027417">
    <property type="entry name" value="P-loop_NTPase"/>
</dbReference>
<dbReference type="EMBL" id="JALBUU010000040">
    <property type="protein sequence ID" value="MCI0755659.1"/>
    <property type="molecule type" value="Genomic_DNA"/>
</dbReference>
<dbReference type="Proteomes" id="UP001201985">
    <property type="component" value="Unassembled WGS sequence"/>
</dbReference>
<accession>A0ABS9W8N4</accession>
<dbReference type="PANTHER" id="PTHR23076">
    <property type="entry name" value="METALLOPROTEASE M41 FTSH"/>
    <property type="match status" value="1"/>
</dbReference>
<dbReference type="Pfam" id="PF01434">
    <property type="entry name" value="Peptidase_M41"/>
    <property type="match status" value="1"/>
</dbReference>
<proteinExistence type="inferred from homology"/>
<dbReference type="InterPro" id="IPR000642">
    <property type="entry name" value="Peptidase_M41"/>
</dbReference>
<evidence type="ECO:0000259" key="3">
    <source>
        <dbReference type="SMART" id="SM00382"/>
    </source>
</evidence>
<keyword evidence="5" id="KW-1185">Reference proteome</keyword>
<dbReference type="Pfam" id="PF00004">
    <property type="entry name" value="AAA"/>
    <property type="match status" value="1"/>
</dbReference>
<comment type="caution">
    <text evidence="4">The sequence shown here is derived from an EMBL/GenBank/DDBJ whole genome shotgun (WGS) entry which is preliminary data.</text>
</comment>
<dbReference type="InterPro" id="IPR003960">
    <property type="entry name" value="ATPase_AAA_CS"/>
</dbReference>
<reference evidence="4 5" key="1">
    <citation type="submission" date="2022-03" db="EMBL/GenBank/DDBJ databases">
        <title>Complete genome analysis of Roseomonas KG 17.1 : a prolific producer of plant growth promoters.</title>
        <authorList>
            <person name="Saadouli I."/>
            <person name="Najjari A."/>
            <person name="Mosbah A."/>
            <person name="Ouzari H.I."/>
        </authorList>
    </citation>
    <scope>NUCLEOTIDE SEQUENCE [LARGE SCALE GENOMIC DNA]</scope>
    <source>
        <strain evidence="4 5">KG17-1</strain>
    </source>
</reference>
<dbReference type="SMART" id="SM00382">
    <property type="entry name" value="AAA"/>
    <property type="match status" value="1"/>
</dbReference>
<evidence type="ECO:0000313" key="4">
    <source>
        <dbReference type="EMBL" id="MCI0755659.1"/>
    </source>
</evidence>
<feature type="domain" description="AAA+ ATPase" evidence="3">
    <location>
        <begin position="264"/>
        <end position="404"/>
    </location>
</feature>
<keyword evidence="1" id="KW-0067">ATP-binding</keyword>
<dbReference type="PANTHER" id="PTHR23076:SF97">
    <property type="entry name" value="ATP-DEPENDENT ZINC METALLOPROTEASE YME1L1"/>
    <property type="match status" value="1"/>
</dbReference>
<dbReference type="RefSeq" id="WP_241793536.1">
    <property type="nucleotide sequence ID" value="NZ_JALBUU010000040.1"/>
</dbReference>
<dbReference type="Gene3D" id="1.20.58.760">
    <property type="entry name" value="Peptidase M41"/>
    <property type="match status" value="1"/>
</dbReference>
<evidence type="ECO:0000256" key="1">
    <source>
        <dbReference type="RuleBase" id="RU003651"/>
    </source>
</evidence>
<dbReference type="SUPFAM" id="SSF52540">
    <property type="entry name" value="P-loop containing nucleoside triphosphate hydrolases"/>
    <property type="match status" value="1"/>
</dbReference>
<evidence type="ECO:0000256" key="2">
    <source>
        <dbReference type="SAM" id="MobiDB-lite"/>
    </source>
</evidence>
<dbReference type="InterPro" id="IPR037219">
    <property type="entry name" value="Peptidase_M41-like"/>
</dbReference>
<organism evidence="4 5">
    <name type="scientific">Teichococcus vastitatis</name>
    <dbReference type="NCBI Taxonomy" id="2307076"/>
    <lineage>
        <taxon>Bacteria</taxon>
        <taxon>Pseudomonadati</taxon>
        <taxon>Pseudomonadota</taxon>
        <taxon>Alphaproteobacteria</taxon>
        <taxon>Acetobacterales</taxon>
        <taxon>Roseomonadaceae</taxon>
        <taxon>Roseomonas</taxon>
    </lineage>
</organism>
<keyword evidence="1" id="KW-0547">Nucleotide-binding</keyword>
<sequence>MSRRERPRRASAGQVDLPDDATPQQAVPLLDPARLAARLALRRALAAQQVDAARLRGAVIIEVPEAGWVEPVGSAWPEVVDVPGRSTSGGRPGDLAVRPGEWMIFEGEGGPARRSRHPPGYEDEQVALCLWQGQDVLGIAPAPDRQLPPDLRRVADLRLVLAPLDPATLREVAAAVTGSQPRTVLPPELCARLTPALLRLARRPGQTADDFVARAARLAAPAPRAAAAAALDNLPGLDEAVAWGRDLARDLQDYAEGRLAWREIDRGCLLAGPPGTGKTSFAQALAATCGVPLVAASYAGWQSSRGGHLGDLLRAMAATFDQAREAAPCILFIDELDSFQSRATNNDHRDWWTAVIGGLLEQLDGVGGREGVVVVGASNHPEMIDPAILRAGRLDRLITIPPPDRQALAAILRVHLGEDLAGADLARAALHAQGGTGADCAKWVRGARRRARHGRRPVVLDDLLAEIRGAVTMRPEQERRIAAVHEAGHALVQVLEQPGSLRHVSIREDAHSGGHTLSEVPGGDVSEAWLATQLRRLLAGRAAEAVVLGRTSGGAGGPAHSDLARATRLALNAETALGLAARPLLWRGWWEDRDVATLLMSRPDLAGRVEARLNAANEEVSRLLRQHRAILDLLVAALLEREVLDGAEVEAIVQARKSSIADAYQ</sequence>
<dbReference type="PROSITE" id="PS00674">
    <property type="entry name" value="AAA"/>
    <property type="match status" value="1"/>
</dbReference>
<dbReference type="Gene3D" id="1.10.8.60">
    <property type="match status" value="1"/>
</dbReference>
<feature type="region of interest" description="Disordered" evidence="2">
    <location>
        <begin position="1"/>
        <end position="25"/>
    </location>
</feature>
<comment type="similarity">
    <text evidence="1">Belongs to the AAA ATPase family.</text>
</comment>